<dbReference type="Gene3D" id="3.10.580.10">
    <property type="entry name" value="CBS-domain"/>
    <property type="match status" value="1"/>
</dbReference>
<comment type="caution">
    <text evidence="4">The sequence shown here is derived from an EMBL/GenBank/DDBJ whole genome shotgun (WGS) entry which is preliminary data.</text>
</comment>
<evidence type="ECO:0000313" key="4">
    <source>
        <dbReference type="EMBL" id="TCK59338.1"/>
    </source>
</evidence>
<dbReference type="InterPro" id="IPR045865">
    <property type="entry name" value="ACT-like_dom_sf"/>
</dbReference>
<dbReference type="PANTHER" id="PTHR43080">
    <property type="entry name" value="CBS DOMAIN-CONTAINING PROTEIN CBSX3, MITOCHONDRIAL"/>
    <property type="match status" value="1"/>
</dbReference>
<dbReference type="InterPro" id="IPR000644">
    <property type="entry name" value="CBS_dom"/>
</dbReference>
<reference evidence="4 5" key="1">
    <citation type="submission" date="2019-03" db="EMBL/GenBank/DDBJ databases">
        <title>Genomic Encyclopedia of Type Strains, Phase IV (KMG-IV): sequencing the most valuable type-strain genomes for metagenomic binning, comparative biology and taxonomic classification.</title>
        <authorList>
            <person name="Goeker M."/>
        </authorList>
    </citation>
    <scope>NUCLEOTIDE SEQUENCE [LARGE SCALE GENOMIC DNA]</scope>
    <source>
        <strain evidence="4 5">DSM 24984</strain>
    </source>
</reference>
<evidence type="ECO:0000259" key="3">
    <source>
        <dbReference type="PROSITE" id="PS51371"/>
    </source>
</evidence>
<name>A0A4R1K595_9BACT</name>
<evidence type="ECO:0000256" key="1">
    <source>
        <dbReference type="ARBA" id="ARBA00023122"/>
    </source>
</evidence>
<dbReference type="SUPFAM" id="SSF55021">
    <property type="entry name" value="ACT-like"/>
    <property type="match status" value="1"/>
</dbReference>
<dbReference type="EMBL" id="SMGG01000006">
    <property type="protein sequence ID" value="TCK59338.1"/>
    <property type="molecule type" value="Genomic_DNA"/>
</dbReference>
<feature type="domain" description="CBS" evidence="3">
    <location>
        <begin position="7"/>
        <end position="65"/>
    </location>
</feature>
<dbReference type="OrthoDB" id="9802114at2"/>
<dbReference type="PANTHER" id="PTHR43080:SF2">
    <property type="entry name" value="CBS DOMAIN-CONTAINING PROTEIN"/>
    <property type="match status" value="1"/>
</dbReference>
<protein>
    <submittedName>
        <fullName evidence="4">Acetoin utilization protein AcuB</fullName>
    </submittedName>
</protein>
<keyword evidence="1 2" id="KW-0129">CBS domain</keyword>
<feature type="domain" description="CBS" evidence="3">
    <location>
        <begin position="80"/>
        <end position="139"/>
    </location>
</feature>
<dbReference type="RefSeq" id="WP_132874250.1">
    <property type="nucleotide sequence ID" value="NZ_JAJUHT010000006.1"/>
</dbReference>
<dbReference type="AlphaFoldDB" id="A0A4R1K595"/>
<keyword evidence="5" id="KW-1185">Reference proteome</keyword>
<dbReference type="SMART" id="SM00116">
    <property type="entry name" value="CBS"/>
    <property type="match status" value="2"/>
</dbReference>
<accession>A0A4R1K595</accession>
<evidence type="ECO:0000256" key="2">
    <source>
        <dbReference type="PROSITE-ProRule" id="PRU00703"/>
    </source>
</evidence>
<dbReference type="InterPro" id="IPR051257">
    <property type="entry name" value="Diverse_CBS-Domain"/>
</dbReference>
<dbReference type="SUPFAM" id="SSF54631">
    <property type="entry name" value="CBS-domain pair"/>
    <property type="match status" value="1"/>
</dbReference>
<gene>
    <name evidence="4" type="ORF">C8D98_2271</name>
</gene>
<proteinExistence type="predicted"/>
<dbReference type="Pfam" id="PF00571">
    <property type="entry name" value="CBS"/>
    <property type="match status" value="2"/>
</dbReference>
<dbReference type="Proteomes" id="UP000294614">
    <property type="component" value="Unassembled WGS sequence"/>
</dbReference>
<sequence length="214" mass="23584">MYVKDWMTHTVHTVDIKDGISTAVKLMHAMNIKHVPVMDHGKVVGLISDRALKEYLPSKSTTLDVFELNYLLDSTNVKELIKHDPIVCEPSLPIEEAANLMLVEGIGCLPVVEDGRLVGIISDKDIFKALVDITGGNKKGYRITFVLVDRSGSIKEAANVIRDHKFGIESILSGHVASEGMRKVVIRSRGEGDGEAMCKAVLEKYPDAEIQFRG</sequence>
<dbReference type="PROSITE" id="PS51371">
    <property type="entry name" value="CBS"/>
    <property type="match status" value="2"/>
</dbReference>
<evidence type="ECO:0000313" key="5">
    <source>
        <dbReference type="Proteomes" id="UP000294614"/>
    </source>
</evidence>
<dbReference type="CDD" id="cd04584">
    <property type="entry name" value="CBS_pair_AcuB_like"/>
    <property type="match status" value="1"/>
</dbReference>
<organism evidence="4 5">
    <name type="scientific">Seleniivibrio woodruffii</name>
    <dbReference type="NCBI Taxonomy" id="1078050"/>
    <lineage>
        <taxon>Bacteria</taxon>
        <taxon>Pseudomonadati</taxon>
        <taxon>Deferribacterota</taxon>
        <taxon>Deferribacteres</taxon>
        <taxon>Deferribacterales</taxon>
        <taxon>Geovibrionaceae</taxon>
        <taxon>Seleniivibrio</taxon>
    </lineage>
</organism>
<dbReference type="InterPro" id="IPR046342">
    <property type="entry name" value="CBS_dom_sf"/>
</dbReference>